<evidence type="ECO:0000259" key="7">
    <source>
        <dbReference type="PROSITE" id="PS50103"/>
    </source>
</evidence>
<evidence type="ECO:0000313" key="8">
    <source>
        <dbReference type="Proteomes" id="UP000695007"/>
    </source>
</evidence>
<evidence type="ECO:0000256" key="2">
    <source>
        <dbReference type="ARBA" id="ARBA00022771"/>
    </source>
</evidence>
<evidence type="ECO:0000313" key="9">
    <source>
        <dbReference type="RefSeq" id="XP_011506351.1"/>
    </source>
</evidence>
<dbReference type="SUPFAM" id="SSF57850">
    <property type="entry name" value="RING/U-box"/>
    <property type="match status" value="1"/>
</dbReference>
<dbReference type="InterPro" id="IPR000571">
    <property type="entry name" value="Znf_CCCH"/>
</dbReference>
<dbReference type="SUPFAM" id="SSF90229">
    <property type="entry name" value="CCCH zinc finger"/>
    <property type="match status" value="1"/>
</dbReference>
<dbReference type="SMART" id="SM00184">
    <property type="entry name" value="RING"/>
    <property type="match status" value="1"/>
</dbReference>
<evidence type="ECO:0000256" key="4">
    <source>
        <dbReference type="PROSITE-ProRule" id="PRU00723"/>
    </source>
</evidence>
<dbReference type="PROSITE" id="PS00518">
    <property type="entry name" value="ZF_RING_1"/>
    <property type="match status" value="1"/>
</dbReference>
<protein>
    <submittedName>
        <fullName evidence="9">RING finger protein 113A</fullName>
    </submittedName>
</protein>
<dbReference type="GO" id="GO:0034247">
    <property type="term" value="P:snoRNA splicing"/>
    <property type="evidence" value="ECO:0007669"/>
    <property type="project" value="TreeGrafter"/>
</dbReference>
<evidence type="ECO:0000256" key="1">
    <source>
        <dbReference type="ARBA" id="ARBA00022723"/>
    </source>
</evidence>
<dbReference type="InterPro" id="IPR036855">
    <property type="entry name" value="Znf_CCCH_sf"/>
</dbReference>
<dbReference type="Pfam" id="PF00642">
    <property type="entry name" value="zf-CCCH"/>
    <property type="match status" value="1"/>
</dbReference>
<dbReference type="InterPro" id="IPR013083">
    <property type="entry name" value="Znf_RING/FYVE/PHD"/>
</dbReference>
<accession>A0AAJ7E3D4</accession>
<dbReference type="KEGG" id="csol:105368897"/>
<dbReference type="InterPro" id="IPR039971">
    <property type="entry name" value="CWC24-like"/>
</dbReference>
<name>A0AAJ7E3D4_9HYME</name>
<dbReference type="Proteomes" id="UP000695007">
    <property type="component" value="Unplaced"/>
</dbReference>
<dbReference type="PANTHER" id="PTHR12930">
    <property type="entry name" value="ZINC FINGER PROTEIN 183"/>
    <property type="match status" value="1"/>
</dbReference>
<dbReference type="InterPro" id="IPR017907">
    <property type="entry name" value="Znf_RING_CS"/>
</dbReference>
<keyword evidence="3 4" id="KW-0862">Zinc</keyword>
<dbReference type="GO" id="GO:0008270">
    <property type="term" value="F:zinc ion binding"/>
    <property type="evidence" value="ECO:0007669"/>
    <property type="project" value="UniProtKB-KW"/>
</dbReference>
<dbReference type="PANTHER" id="PTHR12930:SF0">
    <property type="entry name" value="RING FINGER PROTEIN 113B"/>
    <property type="match status" value="1"/>
</dbReference>
<dbReference type="Pfam" id="PF13920">
    <property type="entry name" value="zf-C3HC4_3"/>
    <property type="match status" value="1"/>
</dbReference>
<evidence type="ECO:0000256" key="3">
    <source>
        <dbReference type="ARBA" id="ARBA00022833"/>
    </source>
</evidence>
<feature type="compositionally biased region" description="Basic and acidic residues" evidence="5">
    <location>
        <begin position="50"/>
        <end position="59"/>
    </location>
</feature>
<dbReference type="SMART" id="SM00356">
    <property type="entry name" value="ZnF_C3H1"/>
    <property type="match status" value="1"/>
</dbReference>
<reference evidence="9" key="1">
    <citation type="submission" date="2025-08" db="UniProtKB">
        <authorList>
            <consortium name="RefSeq"/>
        </authorList>
    </citation>
    <scope>IDENTIFICATION</scope>
</reference>
<feature type="domain" description="RING-type" evidence="6">
    <location>
        <begin position="256"/>
        <end position="294"/>
    </location>
</feature>
<sequence>MEDPKDGSIGNCVVDTDTCKFLFKKRAIRKQVSRKRQTKNDSDSSEDDTTVIKKERKVDVLNPMIQSTNSKRRGRPQDENSSEDDSVMVLYKSKKTPLPAGPSDQGATAILETETEIDRDAQAIFEKAQKINEQLEGKEDDKIYRGMNNYAQYYKKKDTAAGNASSGMVRKGPIRAPANLRATVRWDYQPDICKDYKETGFCGFGDSCKFLHDRSDYKLGWQLEREAAVGTHDLSGDEDDTKYEIDSDEEHLPFKCFMCRNRFQDPIVTKCKHYFCEKCALAQYKKSTRCFICNTQTNGVFNPAKDIIKKMEESDRAASESD</sequence>
<keyword evidence="8" id="KW-1185">Reference proteome</keyword>
<feature type="region of interest" description="Disordered" evidence="5">
    <location>
        <begin position="29"/>
        <end position="85"/>
    </location>
</feature>
<evidence type="ECO:0000256" key="5">
    <source>
        <dbReference type="SAM" id="MobiDB-lite"/>
    </source>
</evidence>
<dbReference type="AlphaFoldDB" id="A0AAJ7E3D4"/>
<keyword evidence="1 4" id="KW-0479">Metal-binding</keyword>
<dbReference type="PROSITE" id="PS50103">
    <property type="entry name" value="ZF_C3H1"/>
    <property type="match status" value="1"/>
</dbReference>
<dbReference type="GO" id="GO:0005684">
    <property type="term" value="C:U2-type spliceosomal complex"/>
    <property type="evidence" value="ECO:0007669"/>
    <property type="project" value="TreeGrafter"/>
</dbReference>
<dbReference type="GeneID" id="105368897"/>
<feature type="domain" description="C3H1-type" evidence="7">
    <location>
        <begin position="187"/>
        <end position="215"/>
    </location>
</feature>
<dbReference type="Gene3D" id="4.10.1000.10">
    <property type="entry name" value="Zinc finger, CCCH-type"/>
    <property type="match status" value="1"/>
</dbReference>
<evidence type="ECO:0000259" key="6">
    <source>
        <dbReference type="PROSITE" id="PS50089"/>
    </source>
</evidence>
<dbReference type="CTD" id="42397"/>
<feature type="zinc finger region" description="C3H1-type" evidence="4">
    <location>
        <begin position="187"/>
        <end position="215"/>
    </location>
</feature>
<proteinExistence type="predicted"/>
<gene>
    <name evidence="9" type="primary">LOC105368897</name>
</gene>
<dbReference type="FunFam" id="3.30.40.10:FF:000045">
    <property type="entry name" value="RING finger protein 113A"/>
    <property type="match status" value="1"/>
</dbReference>
<organism evidence="8 9">
    <name type="scientific">Ceratosolen solmsi marchali</name>
    <dbReference type="NCBI Taxonomy" id="326594"/>
    <lineage>
        <taxon>Eukaryota</taxon>
        <taxon>Metazoa</taxon>
        <taxon>Ecdysozoa</taxon>
        <taxon>Arthropoda</taxon>
        <taxon>Hexapoda</taxon>
        <taxon>Insecta</taxon>
        <taxon>Pterygota</taxon>
        <taxon>Neoptera</taxon>
        <taxon>Endopterygota</taxon>
        <taxon>Hymenoptera</taxon>
        <taxon>Apocrita</taxon>
        <taxon>Proctotrupomorpha</taxon>
        <taxon>Chalcidoidea</taxon>
        <taxon>Agaonidae</taxon>
        <taxon>Agaoninae</taxon>
        <taxon>Ceratosolen</taxon>
    </lineage>
</organism>
<keyword evidence="2 4" id="KW-0863">Zinc-finger</keyword>
<dbReference type="CDD" id="cd16539">
    <property type="entry name" value="RING-HC_RNF113A_B"/>
    <property type="match status" value="1"/>
</dbReference>
<dbReference type="InterPro" id="IPR001841">
    <property type="entry name" value="Znf_RING"/>
</dbReference>
<dbReference type="RefSeq" id="XP_011506351.1">
    <property type="nucleotide sequence ID" value="XM_011508049.1"/>
</dbReference>
<dbReference type="Gene3D" id="3.30.40.10">
    <property type="entry name" value="Zinc/RING finger domain, C3HC4 (zinc finger)"/>
    <property type="match status" value="1"/>
</dbReference>
<dbReference type="PROSITE" id="PS50089">
    <property type="entry name" value="ZF_RING_2"/>
    <property type="match status" value="1"/>
</dbReference>